<accession>A0ABU0W217</accession>
<dbReference type="PROSITE" id="PS50994">
    <property type="entry name" value="INTEGRASE"/>
    <property type="match status" value="1"/>
</dbReference>
<dbReference type="EMBL" id="JAVDBT010000021">
    <property type="protein sequence ID" value="MDQ2068067.1"/>
    <property type="molecule type" value="Genomic_DNA"/>
</dbReference>
<dbReference type="PANTHER" id="PTHR46889:SF4">
    <property type="entry name" value="TRANSPOSASE INSO FOR INSERTION SEQUENCE ELEMENT IS911B-RELATED"/>
    <property type="match status" value="1"/>
</dbReference>
<evidence type="ECO:0000313" key="3">
    <source>
        <dbReference type="Proteomes" id="UP001239680"/>
    </source>
</evidence>
<dbReference type="Gene3D" id="1.10.10.10">
    <property type="entry name" value="Winged helix-like DNA-binding domain superfamily/Winged helix DNA-binding domain"/>
    <property type="match status" value="1"/>
</dbReference>
<keyword evidence="3" id="KW-1185">Reference proteome</keyword>
<gene>
    <name evidence="2" type="ORF">Q9295_16975</name>
</gene>
<dbReference type="RefSeq" id="WP_306681773.1">
    <property type="nucleotide sequence ID" value="NZ_JAVDBT010000021.1"/>
</dbReference>
<proteinExistence type="predicted"/>
<dbReference type="InterPro" id="IPR050900">
    <property type="entry name" value="Transposase_IS3/IS150/IS904"/>
</dbReference>
<dbReference type="InterPro" id="IPR012337">
    <property type="entry name" value="RNaseH-like_sf"/>
</dbReference>
<dbReference type="InterPro" id="IPR002514">
    <property type="entry name" value="Transposase_8"/>
</dbReference>
<reference evidence="2 3" key="1">
    <citation type="submission" date="2023-08" db="EMBL/GenBank/DDBJ databases">
        <title>Characterization of two Paracoccaceae strains isolated from Phycosphere and proposal of Xinfangfangia lacusdiani sp. nov.</title>
        <authorList>
            <person name="Deng Y."/>
            <person name="Zhang Y.Q."/>
        </authorList>
    </citation>
    <scope>NUCLEOTIDE SEQUENCE [LARGE SCALE GENOMIC DNA]</scope>
    <source>
        <strain evidence="2 3">CPCC 101601</strain>
    </source>
</reference>
<name>A0ABU0W217_9RHOB</name>
<dbReference type="SUPFAM" id="SSF48295">
    <property type="entry name" value="TrpR-like"/>
    <property type="match status" value="2"/>
</dbReference>
<dbReference type="InterPro" id="IPR001584">
    <property type="entry name" value="Integrase_cat-core"/>
</dbReference>
<dbReference type="InterPro" id="IPR036397">
    <property type="entry name" value="RNaseH_sf"/>
</dbReference>
<dbReference type="NCBIfam" id="NF033516">
    <property type="entry name" value="transpos_IS3"/>
    <property type="match status" value="1"/>
</dbReference>
<dbReference type="Pfam" id="PF13565">
    <property type="entry name" value="HTH_32"/>
    <property type="match status" value="1"/>
</dbReference>
<dbReference type="InterPro" id="IPR036388">
    <property type="entry name" value="WH-like_DNA-bd_sf"/>
</dbReference>
<dbReference type="Pfam" id="PF01527">
    <property type="entry name" value="HTH_Tnp_1"/>
    <property type="match status" value="1"/>
</dbReference>
<organism evidence="2 3">
    <name type="scientific">Pseudogemmobacter lacusdianii</name>
    <dbReference type="NCBI Taxonomy" id="3069608"/>
    <lineage>
        <taxon>Bacteria</taxon>
        <taxon>Pseudomonadati</taxon>
        <taxon>Pseudomonadota</taxon>
        <taxon>Alphaproteobacteria</taxon>
        <taxon>Rhodobacterales</taxon>
        <taxon>Paracoccaceae</taxon>
        <taxon>Pseudogemmobacter</taxon>
    </lineage>
</organism>
<comment type="caution">
    <text evidence="2">The sequence shown here is derived from an EMBL/GenBank/DDBJ whole genome shotgun (WGS) entry which is preliminary data.</text>
</comment>
<dbReference type="InterPro" id="IPR010921">
    <property type="entry name" value="Trp_repressor/repl_initiator"/>
</dbReference>
<dbReference type="SUPFAM" id="SSF53098">
    <property type="entry name" value="Ribonuclease H-like"/>
    <property type="match status" value="1"/>
</dbReference>
<dbReference type="Gene3D" id="3.30.420.10">
    <property type="entry name" value="Ribonuclease H-like superfamily/Ribonuclease H"/>
    <property type="match status" value="1"/>
</dbReference>
<dbReference type="Pfam" id="PF00665">
    <property type="entry name" value="rve"/>
    <property type="match status" value="1"/>
</dbReference>
<protein>
    <submittedName>
        <fullName evidence="2">IS3 family transposase</fullName>
    </submittedName>
</protein>
<dbReference type="PANTHER" id="PTHR46889">
    <property type="entry name" value="TRANSPOSASE INSF FOR INSERTION SEQUENCE IS3B-RELATED"/>
    <property type="match status" value="1"/>
</dbReference>
<dbReference type="Proteomes" id="UP001239680">
    <property type="component" value="Unassembled WGS sequence"/>
</dbReference>
<dbReference type="InterPro" id="IPR048020">
    <property type="entry name" value="Transpos_IS3"/>
</dbReference>
<sequence length="456" mass="52371">MKSRRAAPAKPVTIKAPAQQVVKDIRRATRKLHSSEEKIRIVLSGLRGEDSIADLCRKEGLAQSLYYSWSKEFLEAGKKRLAGDTARQANTGEVKDLRAEALALKELVADLSLENRLLKKKHDRGWGRPRMRYPAAEKLEIIRLVEQSHLSVRRTLAKIGIPPTTFYRWYDRFVEHGPEGLEDRPSSPSRVWNRIPDAVRDRILALAFEEPELSPRELAVRFTDTEKYFVSEASVYRLLKSHDLITSPAYIVIRAADEFKDKTTAPNQMWQTDFTYLKVIGWGWFYLSTILDDYSRYVIGWKLCGNMRAEDVTDTLDIALAASGCDSAKVVHKPRLLSDNGSSYIAADLAEYLEDKGMKHIRGAPMHPQTQGKIERWHQTLKNRILLENYFLEGELEAAIAAFIDHYNNHRYHESISNLTPADVYFGRGETILAERRRIKQQTIQNRRLNHQRQAA</sequence>
<evidence type="ECO:0000313" key="2">
    <source>
        <dbReference type="EMBL" id="MDQ2068067.1"/>
    </source>
</evidence>
<feature type="domain" description="Integrase catalytic" evidence="1">
    <location>
        <begin position="262"/>
        <end position="429"/>
    </location>
</feature>
<evidence type="ECO:0000259" key="1">
    <source>
        <dbReference type="PROSITE" id="PS50994"/>
    </source>
</evidence>